<evidence type="ECO:0000259" key="1">
    <source>
        <dbReference type="Pfam" id="PF01841"/>
    </source>
</evidence>
<gene>
    <name evidence="2" type="ORF">C8J48_2842</name>
</gene>
<feature type="domain" description="Transglutaminase-like" evidence="1">
    <location>
        <begin position="109"/>
        <end position="163"/>
    </location>
</feature>
<protein>
    <submittedName>
        <fullName evidence="2">Transglutaminase superfamily protein</fullName>
    </submittedName>
</protein>
<dbReference type="SUPFAM" id="SSF54001">
    <property type="entry name" value="Cysteine proteinases"/>
    <property type="match status" value="1"/>
</dbReference>
<reference evidence="2 3" key="1">
    <citation type="submission" date="2018-04" db="EMBL/GenBank/DDBJ databases">
        <title>Genomic Encyclopedia of Archaeal and Bacterial Type Strains, Phase II (KMG-II): from individual species to whole genera.</title>
        <authorList>
            <person name="Goeker M."/>
        </authorList>
    </citation>
    <scope>NUCLEOTIDE SEQUENCE [LARGE SCALE GENOMIC DNA]</scope>
    <source>
        <strain evidence="2 3">DSM 45169</strain>
    </source>
</reference>
<dbReference type="InterPro" id="IPR002931">
    <property type="entry name" value="Transglutaminase-like"/>
</dbReference>
<evidence type="ECO:0000313" key="3">
    <source>
        <dbReference type="Proteomes" id="UP000241639"/>
    </source>
</evidence>
<organism evidence="2 3">
    <name type="scientific">Desmospora activa DSM 45169</name>
    <dbReference type="NCBI Taxonomy" id="1121389"/>
    <lineage>
        <taxon>Bacteria</taxon>
        <taxon>Bacillati</taxon>
        <taxon>Bacillota</taxon>
        <taxon>Bacilli</taxon>
        <taxon>Bacillales</taxon>
        <taxon>Thermoactinomycetaceae</taxon>
        <taxon>Desmospora</taxon>
    </lineage>
</organism>
<name>A0A2T4Z3Q0_9BACL</name>
<keyword evidence="3" id="KW-1185">Reference proteome</keyword>
<evidence type="ECO:0000313" key="2">
    <source>
        <dbReference type="EMBL" id="PTM56520.1"/>
    </source>
</evidence>
<dbReference type="Proteomes" id="UP000241639">
    <property type="component" value="Unassembled WGS sequence"/>
</dbReference>
<accession>A0A2T4Z3Q0</accession>
<dbReference type="EMBL" id="PZZP01000002">
    <property type="protein sequence ID" value="PTM56520.1"/>
    <property type="molecule type" value="Genomic_DNA"/>
</dbReference>
<comment type="caution">
    <text evidence="2">The sequence shown here is derived from an EMBL/GenBank/DDBJ whole genome shotgun (WGS) entry which is preliminary data.</text>
</comment>
<dbReference type="AlphaFoldDB" id="A0A2T4Z3Q0"/>
<dbReference type="InterPro" id="IPR038765">
    <property type="entry name" value="Papain-like_cys_pep_sf"/>
</dbReference>
<proteinExistence type="predicted"/>
<sequence length="194" mass="22657">MKRFSYRFRFKNRRRGEMKVWLAELPVHHGQRVKQDTVRRSPDQSSQTDIAGNRISYYCLKPGEEIENDYEIEVTPSQEWDSPRSLSETERAFYLRSTAFVRITDEIRELAAEICKGLEADESKACALFDYVWKHFRYIYPPKERGTVSFLRNKKGDCGEFSFFICRTLPLPEYPLSDGGGCFCYGETPCTRVG</sequence>
<dbReference type="Gene3D" id="3.10.620.30">
    <property type="match status" value="1"/>
</dbReference>
<dbReference type="Pfam" id="PF01841">
    <property type="entry name" value="Transglut_core"/>
    <property type="match status" value="1"/>
</dbReference>